<accession>A0A167QD23</accession>
<dbReference type="PhylomeDB" id="A0A167QD23"/>
<dbReference type="Proteomes" id="UP000076449">
    <property type="component" value="Chromosome III"/>
</dbReference>
<reference evidence="2" key="1">
    <citation type="journal article" date="2014" name="Genome Announc.">
        <title>Complete sequencing and chromosome-scale genome assembly of the industrial progenitor strain P2niaD18 from the penicillin producer Penicillium chrysogenum.</title>
        <authorList>
            <person name="Specht T."/>
            <person name="Dahlmann T.A."/>
            <person name="Zadra I."/>
            <person name="Kurnsteiner H."/>
            <person name="Kuck U."/>
        </authorList>
    </citation>
    <scope>NUCLEOTIDE SEQUENCE [LARGE SCALE GENOMIC DNA]</scope>
    <source>
        <strain evidence="2">P2niaD18</strain>
    </source>
</reference>
<feature type="domain" description="DUF7587" evidence="1">
    <location>
        <begin position="5"/>
        <end position="136"/>
    </location>
</feature>
<dbReference type="InterPro" id="IPR056009">
    <property type="entry name" value="DUF7587"/>
</dbReference>
<evidence type="ECO:0000259" key="1">
    <source>
        <dbReference type="Pfam" id="PF24494"/>
    </source>
</evidence>
<proteinExistence type="predicted"/>
<protein>
    <recommendedName>
        <fullName evidence="1">DUF7587 domain-containing protein</fullName>
    </recommendedName>
</protein>
<dbReference type="AlphaFoldDB" id="A0A167QD23"/>
<gene>
    <name evidence="2" type="ORF">EN45_087570</name>
</gene>
<name>A0A167QD23_PENCH</name>
<evidence type="ECO:0000313" key="2">
    <source>
        <dbReference type="EMBL" id="KZN84616.1"/>
    </source>
</evidence>
<dbReference type="Pfam" id="PF24494">
    <property type="entry name" value="DUF7587"/>
    <property type="match status" value="1"/>
</dbReference>
<organism evidence="2">
    <name type="scientific">Penicillium chrysogenum</name>
    <name type="common">Penicillium notatum</name>
    <dbReference type="NCBI Taxonomy" id="5076"/>
    <lineage>
        <taxon>Eukaryota</taxon>
        <taxon>Fungi</taxon>
        <taxon>Dikarya</taxon>
        <taxon>Ascomycota</taxon>
        <taxon>Pezizomycotina</taxon>
        <taxon>Eurotiomycetes</taxon>
        <taxon>Eurotiomycetidae</taxon>
        <taxon>Eurotiales</taxon>
        <taxon>Aspergillaceae</taxon>
        <taxon>Penicillium</taxon>
        <taxon>Penicillium chrysogenum species complex</taxon>
    </lineage>
</organism>
<dbReference type="EMBL" id="CM002800">
    <property type="protein sequence ID" value="KZN84616.1"/>
    <property type="molecule type" value="Genomic_DNA"/>
</dbReference>
<sequence>MSPSNKYFYRCFSEKSAGGLTCGLKRIGPRLSKPDLSLHFKHHKDRHNTYRPTALVSVTDRPIEALHRAFVKHYNGGEVPSTIWIAIISVPATTDAEKLYHHAQQLADADIKFKHEYLFEWQIPDQYVEHIISVKTLLSRGLDLKEYLDHGDDKRSLPKLSTFISRVAEGISNDSIDGYDFGRNLADIAQCFGARAPVLEIAWQILYDCPPYFSVMTEDGSEKWQPYTKDFSWILDGIDEGIVDFWLTDSTFILDHRNFVEWSESMRNEVKWMWVDYIVDLYHDICAGTNTDYVYKEEQRLKEYEENIEIEIEEEAVAIGL</sequence>